<organism evidence="2">
    <name type="scientific">marine metagenome</name>
    <dbReference type="NCBI Taxonomy" id="408172"/>
    <lineage>
        <taxon>unclassified sequences</taxon>
        <taxon>metagenomes</taxon>
        <taxon>ecological metagenomes</taxon>
    </lineage>
</organism>
<dbReference type="SUPFAM" id="SSF52266">
    <property type="entry name" value="SGNH hydrolase"/>
    <property type="match status" value="1"/>
</dbReference>
<evidence type="ECO:0000313" key="2">
    <source>
        <dbReference type="EMBL" id="SVA54253.1"/>
    </source>
</evidence>
<accession>A0A381WQR4</accession>
<dbReference type="Pfam" id="PF13472">
    <property type="entry name" value="Lipase_GDSL_2"/>
    <property type="match status" value="1"/>
</dbReference>
<dbReference type="GO" id="GO:0004622">
    <property type="term" value="F:phosphatidylcholine lysophospholipase activity"/>
    <property type="evidence" value="ECO:0007669"/>
    <property type="project" value="TreeGrafter"/>
</dbReference>
<dbReference type="EMBL" id="UINC01012420">
    <property type="protein sequence ID" value="SVA54253.1"/>
    <property type="molecule type" value="Genomic_DNA"/>
</dbReference>
<reference evidence="2" key="1">
    <citation type="submission" date="2018-05" db="EMBL/GenBank/DDBJ databases">
        <authorList>
            <person name="Lanie J.A."/>
            <person name="Ng W.-L."/>
            <person name="Kazmierczak K.M."/>
            <person name="Andrzejewski T.M."/>
            <person name="Davidsen T.M."/>
            <person name="Wayne K.J."/>
            <person name="Tettelin H."/>
            <person name="Glass J.I."/>
            <person name="Rusch D."/>
            <person name="Podicherti R."/>
            <person name="Tsui H.-C.T."/>
            <person name="Winkler M.E."/>
        </authorList>
    </citation>
    <scope>NUCLEOTIDE SEQUENCE</scope>
</reference>
<gene>
    <name evidence="2" type="ORF">METZ01_LOCUS107107</name>
</gene>
<dbReference type="Gene3D" id="3.40.50.1110">
    <property type="entry name" value="SGNH hydrolase"/>
    <property type="match status" value="1"/>
</dbReference>
<name>A0A381WQR4_9ZZZZ</name>
<feature type="non-terminal residue" evidence="2">
    <location>
        <position position="1"/>
    </location>
</feature>
<protein>
    <recommendedName>
        <fullName evidence="1">SGNH hydrolase-type esterase domain-containing protein</fullName>
    </recommendedName>
</protein>
<evidence type="ECO:0000259" key="1">
    <source>
        <dbReference type="Pfam" id="PF13472"/>
    </source>
</evidence>
<proteinExistence type="predicted"/>
<dbReference type="PANTHER" id="PTHR30383">
    <property type="entry name" value="THIOESTERASE 1/PROTEASE 1/LYSOPHOSPHOLIPASE L1"/>
    <property type="match status" value="1"/>
</dbReference>
<feature type="domain" description="SGNH hydrolase-type esterase" evidence="1">
    <location>
        <begin position="1"/>
        <end position="108"/>
    </location>
</feature>
<dbReference type="InterPro" id="IPR013830">
    <property type="entry name" value="SGNH_hydro"/>
</dbReference>
<dbReference type="PANTHER" id="PTHR30383:SF5">
    <property type="entry name" value="SGNH HYDROLASE-TYPE ESTERASE DOMAIN-CONTAINING PROTEIN"/>
    <property type="match status" value="1"/>
</dbReference>
<sequence>TNDIAGNTGPSTVRMITDNIFSMAELAIAYEIKVVLASILPVYQYPWVDDVLDPPSAIDSINSKIKEYVENKGLLYLDYYSSMVDDRKGLKSDYTSDGVHPNEAGYKVMSAIADEIISQVLY</sequence>
<dbReference type="InterPro" id="IPR051532">
    <property type="entry name" value="Ester_Hydrolysis_Enzymes"/>
</dbReference>
<dbReference type="AlphaFoldDB" id="A0A381WQR4"/>
<dbReference type="InterPro" id="IPR036514">
    <property type="entry name" value="SGNH_hydro_sf"/>
</dbReference>